<feature type="region of interest" description="Disordered" evidence="1">
    <location>
        <begin position="87"/>
        <end position="109"/>
    </location>
</feature>
<evidence type="ECO:0000313" key="3">
    <source>
        <dbReference type="Proteomes" id="UP000078397"/>
    </source>
</evidence>
<keyword evidence="3" id="KW-1185">Reference proteome</keyword>
<proteinExistence type="predicted"/>
<evidence type="ECO:0000313" key="2">
    <source>
        <dbReference type="EMBL" id="OAQ73624.1"/>
    </source>
</evidence>
<dbReference type="OrthoDB" id="5398854at2759"/>
<dbReference type="RefSeq" id="XP_018149707.1">
    <property type="nucleotide sequence ID" value="XM_018290819.1"/>
</dbReference>
<dbReference type="AlphaFoldDB" id="A0A179G754"/>
<organism evidence="2 3">
    <name type="scientific">Pochonia chlamydosporia 170</name>
    <dbReference type="NCBI Taxonomy" id="1380566"/>
    <lineage>
        <taxon>Eukaryota</taxon>
        <taxon>Fungi</taxon>
        <taxon>Dikarya</taxon>
        <taxon>Ascomycota</taxon>
        <taxon>Pezizomycotina</taxon>
        <taxon>Sordariomycetes</taxon>
        <taxon>Hypocreomycetidae</taxon>
        <taxon>Hypocreales</taxon>
        <taxon>Clavicipitaceae</taxon>
        <taxon>Pochonia</taxon>
    </lineage>
</organism>
<dbReference type="KEGG" id="pchm:VFPPC_13042"/>
<dbReference type="GeneID" id="28854813"/>
<gene>
    <name evidence="2" type="ORF">VFPPC_13042</name>
</gene>
<evidence type="ECO:0000256" key="1">
    <source>
        <dbReference type="SAM" id="MobiDB-lite"/>
    </source>
</evidence>
<sequence length="416" mass="47070">MNYPSPRTPGSTPIHEWEYSRMSSATPTPSPRPNWFDSSTPRRPATRVAHTRASSYSQHGGLTPRTHLESPRYNSYGDYCTVDVSAKDFSSSRRHTAQYQTPPRRDRRHSYTYVRASTPYGESDEDEIIETVDGRTFVLLAKSRPKTRHTPQFPIYDEGWYTNQGDHPQSSSYYADPSYARASPYDSPQPQPSPQTRPPTSHGHARRSSASVPQRPSTVRPMATSQRSKPPPSTPKATENDARRHRIPQGYSLKNWDPQEQPILLLGSVFDANSLGKWIYDWTVYHEGSDKPIADMAGDLWLLLIKLYGKIKRAEEIVGQVRSAENRELMNEFIDAGERLTDKLRALLKACEAPMLKAAAKKKSSGLGKNSGVEFVLTLFGRDRELAKTEKLMQGIRLFNLRFDANCQDIIDNPTI</sequence>
<dbReference type="Proteomes" id="UP000078397">
    <property type="component" value="Unassembled WGS sequence"/>
</dbReference>
<protein>
    <submittedName>
        <fullName evidence="2">Vegetative cell wall protein gp1</fullName>
    </submittedName>
</protein>
<dbReference type="STRING" id="1380566.A0A179G754"/>
<feature type="compositionally biased region" description="Polar residues" evidence="1">
    <location>
        <begin position="208"/>
        <end position="228"/>
    </location>
</feature>
<name>A0A179G754_METCM</name>
<comment type="caution">
    <text evidence="2">The sequence shown here is derived from an EMBL/GenBank/DDBJ whole genome shotgun (WGS) entry which is preliminary data.</text>
</comment>
<dbReference type="EMBL" id="LSBJ02000001">
    <property type="protein sequence ID" value="OAQ73624.1"/>
    <property type="molecule type" value="Genomic_DNA"/>
</dbReference>
<reference evidence="2 3" key="1">
    <citation type="journal article" date="2016" name="PLoS Pathog.">
        <title>Biosynthesis of antibiotic leucinostatins in bio-control fungus Purpureocillium lilacinum and their inhibition on phytophthora revealed by genome mining.</title>
        <authorList>
            <person name="Wang G."/>
            <person name="Liu Z."/>
            <person name="Lin R."/>
            <person name="Li E."/>
            <person name="Mao Z."/>
            <person name="Ling J."/>
            <person name="Yang Y."/>
            <person name="Yin W.B."/>
            <person name="Xie B."/>
        </authorList>
    </citation>
    <scope>NUCLEOTIDE SEQUENCE [LARGE SCALE GENOMIC DNA]</scope>
    <source>
        <strain evidence="2">170</strain>
    </source>
</reference>
<feature type="region of interest" description="Disordered" evidence="1">
    <location>
        <begin position="1"/>
        <end position="71"/>
    </location>
</feature>
<feature type="compositionally biased region" description="Pro residues" evidence="1">
    <location>
        <begin position="187"/>
        <end position="197"/>
    </location>
</feature>
<feature type="region of interest" description="Disordered" evidence="1">
    <location>
        <begin position="148"/>
        <end position="254"/>
    </location>
</feature>
<feature type="compositionally biased region" description="Polar residues" evidence="1">
    <location>
        <begin position="161"/>
        <end position="173"/>
    </location>
</feature>
<accession>A0A179G754</accession>